<reference evidence="16 17" key="1">
    <citation type="submission" date="2012-01" db="EMBL/GenBank/DDBJ databases">
        <title>Complete sequence of chromosome of Clostridium pasteurianum BC1.</title>
        <authorList>
            <consortium name="US DOE Joint Genome Institute"/>
            <person name="Lucas S."/>
            <person name="Han J."/>
            <person name="Lapidus A."/>
            <person name="Cheng J.-F."/>
            <person name="Goodwin L."/>
            <person name="Pitluck S."/>
            <person name="Peters L."/>
            <person name="Mikhailova N."/>
            <person name="Teshima H."/>
            <person name="Detter J.C."/>
            <person name="Han C."/>
            <person name="Tapia R."/>
            <person name="Land M."/>
            <person name="Hauser L."/>
            <person name="Kyrpides N."/>
            <person name="Ivanova N."/>
            <person name="Pagani I."/>
            <person name="Dunn J."/>
            <person name="Taghavi S."/>
            <person name="Francis A."/>
            <person name="van der Lelie D."/>
            <person name="Woyke T."/>
        </authorList>
    </citation>
    <scope>NUCLEOTIDE SEQUENCE [LARGE SCALE GENOMIC DNA]</scope>
    <source>
        <strain evidence="16 17">BC1</strain>
    </source>
</reference>
<dbReference type="GO" id="GO:0006241">
    <property type="term" value="P:CTP biosynthetic process"/>
    <property type="evidence" value="ECO:0007669"/>
    <property type="project" value="UniProtKB-UniRule"/>
</dbReference>
<dbReference type="InterPro" id="IPR034907">
    <property type="entry name" value="NDK-like_dom"/>
</dbReference>
<evidence type="ECO:0000256" key="13">
    <source>
        <dbReference type="PROSITE-ProRule" id="PRU00706"/>
    </source>
</evidence>
<dbReference type="PATRIC" id="fig|86416.3.peg.3328"/>
<keyword evidence="11 12" id="KW-0546">Nucleotide metabolism</keyword>
<dbReference type="GO" id="GO:0005524">
    <property type="term" value="F:ATP binding"/>
    <property type="evidence" value="ECO:0007669"/>
    <property type="project" value="UniProtKB-UniRule"/>
</dbReference>
<dbReference type="GO" id="GO:0006183">
    <property type="term" value="P:GTP biosynthetic process"/>
    <property type="evidence" value="ECO:0007669"/>
    <property type="project" value="UniProtKB-UniRule"/>
</dbReference>
<feature type="binding site" evidence="12">
    <location>
        <position position="102"/>
    </location>
    <ligand>
        <name>ATP</name>
        <dbReference type="ChEBI" id="CHEBI:30616"/>
    </ligand>
</feature>
<feature type="active site" description="Pros-phosphohistidine intermediate" evidence="12">
    <location>
        <position position="115"/>
    </location>
</feature>
<evidence type="ECO:0000256" key="11">
    <source>
        <dbReference type="ARBA" id="ARBA00023080"/>
    </source>
</evidence>
<dbReference type="KEGG" id="cpas:Clopa_3335"/>
<comment type="subcellular location">
    <subcellularLocation>
        <location evidence="12">Cytoplasm</location>
    </subcellularLocation>
</comment>
<accession>R4K8V2</accession>
<feature type="binding site" evidence="12">
    <location>
        <position position="9"/>
    </location>
    <ligand>
        <name>ATP</name>
        <dbReference type="ChEBI" id="CHEBI:30616"/>
    </ligand>
</feature>
<evidence type="ECO:0000256" key="2">
    <source>
        <dbReference type="ARBA" id="ARBA00008142"/>
    </source>
</evidence>
<dbReference type="GO" id="GO:0046872">
    <property type="term" value="F:metal ion binding"/>
    <property type="evidence" value="ECO:0007669"/>
    <property type="project" value="UniProtKB-KW"/>
</dbReference>
<keyword evidence="17" id="KW-1185">Reference proteome</keyword>
<comment type="catalytic activity">
    <reaction evidence="12">
        <text>a ribonucleoside 5'-diphosphate + ATP = a ribonucleoside 5'-triphosphate + ADP</text>
        <dbReference type="Rhea" id="RHEA:18113"/>
        <dbReference type="ChEBI" id="CHEBI:30616"/>
        <dbReference type="ChEBI" id="CHEBI:57930"/>
        <dbReference type="ChEBI" id="CHEBI:61557"/>
        <dbReference type="ChEBI" id="CHEBI:456216"/>
        <dbReference type="EC" id="2.7.4.6"/>
    </reaction>
</comment>
<dbReference type="RefSeq" id="WP_015616416.1">
    <property type="nucleotide sequence ID" value="NC_021182.1"/>
</dbReference>
<keyword evidence="8 12" id="KW-0418">Kinase</keyword>
<evidence type="ECO:0000256" key="12">
    <source>
        <dbReference type="HAMAP-Rule" id="MF_00451"/>
    </source>
</evidence>
<dbReference type="AlphaFoldDB" id="R4K8V2"/>
<dbReference type="SMART" id="SM00562">
    <property type="entry name" value="NDK"/>
    <property type="match status" value="1"/>
</dbReference>
<evidence type="ECO:0000256" key="1">
    <source>
        <dbReference type="ARBA" id="ARBA00001946"/>
    </source>
</evidence>
<evidence type="ECO:0000256" key="6">
    <source>
        <dbReference type="ARBA" id="ARBA00022723"/>
    </source>
</evidence>
<feature type="domain" description="Nucleoside diphosphate kinase-like" evidence="15">
    <location>
        <begin position="1"/>
        <end position="137"/>
    </location>
</feature>
<keyword evidence="6 12" id="KW-0479">Metal-binding</keyword>
<dbReference type="HOGENOM" id="CLU_060216_6_3_9"/>
<dbReference type="InterPro" id="IPR036850">
    <property type="entry name" value="NDK-like_dom_sf"/>
</dbReference>
<dbReference type="InterPro" id="IPR001564">
    <property type="entry name" value="Nucleoside_diP_kinase"/>
</dbReference>
<keyword evidence="10 12" id="KW-0460">Magnesium</keyword>
<evidence type="ECO:0000313" key="17">
    <source>
        <dbReference type="Proteomes" id="UP000013523"/>
    </source>
</evidence>
<keyword evidence="5 12" id="KW-0808">Transferase</keyword>
<dbReference type="Pfam" id="PF00334">
    <property type="entry name" value="NDK"/>
    <property type="match status" value="1"/>
</dbReference>
<feature type="binding site" evidence="12">
    <location>
        <position position="112"/>
    </location>
    <ligand>
        <name>ATP</name>
        <dbReference type="ChEBI" id="CHEBI:30616"/>
    </ligand>
</feature>
<evidence type="ECO:0000256" key="14">
    <source>
        <dbReference type="RuleBase" id="RU004011"/>
    </source>
</evidence>
<keyword evidence="9 12" id="KW-0067">ATP-binding</keyword>
<dbReference type="eggNOG" id="COG0105">
    <property type="taxonomic scope" value="Bacteria"/>
</dbReference>
<evidence type="ECO:0000256" key="3">
    <source>
        <dbReference type="ARBA" id="ARBA00012966"/>
    </source>
</evidence>
<gene>
    <name evidence="12" type="primary">ndk</name>
    <name evidence="16" type="ORF">Clopa_3335</name>
</gene>
<dbReference type="GO" id="GO:0006228">
    <property type="term" value="P:UTP biosynthetic process"/>
    <property type="evidence" value="ECO:0007669"/>
    <property type="project" value="UniProtKB-UniRule"/>
</dbReference>
<dbReference type="PRINTS" id="PR01243">
    <property type="entry name" value="NUCDPKINASE"/>
</dbReference>
<comment type="cofactor">
    <cofactor evidence="1 12">
        <name>Mg(2+)</name>
        <dbReference type="ChEBI" id="CHEBI:18420"/>
    </cofactor>
</comment>
<evidence type="ECO:0000256" key="9">
    <source>
        <dbReference type="ARBA" id="ARBA00022840"/>
    </source>
</evidence>
<keyword evidence="7 12" id="KW-0547">Nucleotide-binding</keyword>
<evidence type="ECO:0000313" key="16">
    <source>
        <dbReference type="EMBL" id="AGK98131.1"/>
    </source>
</evidence>
<feature type="binding site" evidence="12">
    <location>
        <position position="85"/>
    </location>
    <ligand>
        <name>ATP</name>
        <dbReference type="ChEBI" id="CHEBI:30616"/>
    </ligand>
</feature>
<evidence type="ECO:0000256" key="4">
    <source>
        <dbReference type="ARBA" id="ARBA00017632"/>
    </source>
</evidence>
<dbReference type="NCBIfam" id="NF001908">
    <property type="entry name" value="PRK00668.1"/>
    <property type="match status" value="1"/>
</dbReference>
<dbReference type="FunFam" id="3.30.70.141:FF:000003">
    <property type="entry name" value="Nucleoside diphosphate kinase"/>
    <property type="match status" value="1"/>
</dbReference>
<evidence type="ECO:0000256" key="8">
    <source>
        <dbReference type="ARBA" id="ARBA00022777"/>
    </source>
</evidence>
<evidence type="ECO:0000256" key="10">
    <source>
        <dbReference type="ARBA" id="ARBA00022842"/>
    </source>
</evidence>
<dbReference type="GO" id="GO:0005737">
    <property type="term" value="C:cytoplasm"/>
    <property type="evidence" value="ECO:0007669"/>
    <property type="project" value="UniProtKB-SubCell"/>
</dbReference>
<evidence type="ECO:0000256" key="7">
    <source>
        <dbReference type="ARBA" id="ARBA00022741"/>
    </source>
</evidence>
<dbReference type="EC" id="2.7.4.6" evidence="3 12"/>
<evidence type="ECO:0000259" key="15">
    <source>
        <dbReference type="SMART" id="SM00562"/>
    </source>
</evidence>
<keyword evidence="12" id="KW-0963">Cytoplasm</keyword>
<comment type="similarity">
    <text evidence="2 12 13 14">Belongs to the NDK family.</text>
</comment>
<dbReference type="EMBL" id="CP003261">
    <property type="protein sequence ID" value="AGK98131.1"/>
    <property type="molecule type" value="Genomic_DNA"/>
</dbReference>
<dbReference type="CDD" id="cd04413">
    <property type="entry name" value="NDPk_I"/>
    <property type="match status" value="1"/>
</dbReference>
<dbReference type="SUPFAM" id="SSF54919">
    <property type="entry name" value="Nucleoside diphosphate kinase, NDK"/>
    <property type="match status" value="1"/>
</dbReference>
<dbReference type="STRING" id="86416.Clopa_3335"/>
<dbReference type="GO" id="GO:0004550">
    <property type="term" value="F:nucleoside diphosphate kinase activity"/>
    <property type="evidence" value="ECO:0007669"/>
    <property type="project" value="UniProtKB-UniRule"/>
</dbReference>
<evidence type="ECO:0000256" key="5">
    <source>
        <dbReference type="ARBA" id="ARBA00022679"/>
    </source>
</evidence>
<comment type="caution">
    <text evidence="12 13">Lacks conserved residue(s) required for the propagation of feature annotation.</text>
</comment>
<dbReference type="OrthoDB" id="9801161at2"/>
<comment type="subunit">
    <text evidence="12">Homotetramer.</text>
</comment>
<keyword evidence="12" id="KW-0597">Phosphoprotein</keyword>
<dbReference type="PANTHER" id="PTHR11349">
    <property type="entry name" value="NUCLEOSIDE DIPHOSPHATE KINASE"/>
    <property type="match status" value="1"/>
</dbReference>
<feature type="binding site" evidence="12">
    <location>
        <position position="57"/>
    </location>
    <ligand>
        <name>ATP</name>
        <dbReference type="ChEBI" id="CHEBI:30616"/>
    </ligand>
</feature>
<dbReference type="PROSITE" id="PS51374">
    <property type="entry name" value="NDPK_LIKE"/>
    <property type="match status" value="1"/>
</dbReference>
<proteinExistence type="inferred from homology"/>
<name>R4K8V2_CLOPA</name>
<organism evidence="16 17">
    <name type="scientific">Clostridium pasteurianum BC1</name>
    <dbReference type="NCBI Taxonomy" id="86416"/>
    <lineage>
        <taxon>Bacteria</taxon>
        <taxon>Bacillati</taxon>
        <taxon>Bacillota</taxon>
        <taxon>Clostridia</taxon>
        <taxon>Eubacteriales</taxon>
        <taxon>Clostridiaceae</taxon>
        <taxon>Clostridium</taxon>
    </lineage>
</organism>
<dbReference type="HAMAP" id="MF_00451">
    <property type="entry name" value="NDP_kinase"/>
    <property type="match status" value="1"/>
</dbReference>
<dbReference type="Proteomes" id="UP000013523">
    <property type="component" value="Chromosome"/>
</dbReference>
<comment type="function">
    <text evidence="12">Major role in the synthesis of nucleoside triphosphates other than ATP. The ATP gamma phosphate is transferred to the NDP beta phosphate via a ping-pong mechanism, using a phosphorylated active-site intermediate.</text>
</comment>
<sequence>MERTLVLIKPDGVRRKLIGKIISFYEKKNLNIIALKMLRVNRELAEEHYSQHKGRQYFNELIEYITEGKLCAMVIEGRDAITIVRNINGNKDPKIAPMGSIRGIYASDTTKNLVHASDNMENAEKEIKIWFPEFEIC</sequence>
<protein>
    <recommendedName>
        <fullName evidence="4 12">Nucleoside diphosphate kinase</fullName>
        <shortName evidence="12">NDK</shortName>
        <shortName evidence="12">NDP kinase</shortName>
        <ecNumber evidence="3 12">2.7.4.6</ecNumber>
    </recommendedName>
    <alternativeName>
        <fullName evidence="12">Nucleoside-2-P kinase</fullName>
    </alternativeName>
</protein>
<dbReference type="Gene3D" id="3.30.70.141">
    <property type="entry name" value="Nucleoside diphosphate kinase-like domain"/>
    <property type="match status" value="1"/>
</dbReference>
<comment type="catalytic activity">
    <reaction evidence="12">
        <text>a 2'-deoxyribonucleoside 5'-diphosphate + ATP = a 2'-deoxyribonucleoside 5'-triphosphate + ADP</text>
        <dbReference type="Rhea" id="RHEA:44640"/>
        <dbReference type="ChEBI" id="CHEBI:30616"/>
        <dbReference type="ChEBI" id="CHEBI:61560"/>
        <dbReference type="ChEBI" id="CHEBI:73316"/>
        <dbReference type="ChEBI" id="CHEBI:456216"/>
        <dbReference type="EC" id="2.7.4.6"/>
    </reaction>
</comment>